<dbReference type="RefSeq" id="WP_092724501.1">
    <property type="nucleotide sequence ID" value="NZ_FNGW01000002.1"/>
</dbReference>
<evidence type="ECO:0000313" key="3">
    <source>
        <dbReference type="Proteomes" id="UP000199068"/>
    </source>
</evidence>
<evidence type="ECO:0000256" key="1">
    <source>
        <dbReference type="SAM" id="SignalP"/>
    </source>
</evidence>
<sequence length="283" mass="32192">MKKLTLLAFTLISILSVGCSMSNKQSETNNTNKAIEQTSNDMDKLIDSKFKDIEKSFGTPYSSTFYINTEDLKGKNIENLTMDDLRDSVTILSTYKNNKKSDDYVHVYYENGVVKDSVTGGYNLRTSEKFNKDKFKNAEYKVEFYKGKGVICKTDFVLDYAKENLIGKTIKDFENSYYVKSANFIASTTNSTDKLYFYPLVPHEVYPSKEHNHPKYASNSDVKLDTVNPVNNNISTTNKSDSKDINEDADSAVIVYTKDDKIQSIEIVDNNFILGLMDKTFTK</sequence>
<proteinExistence type="predicted"/>
<feature type="signal peptide" evidence="1">
    <location>
        <begin position="1"/>
        <end position="22"/>
    </location>
</feature>
<protein>
    <recommendedName>
        <fullName evidence="4">Lipoprotein</fullName>
    </recommendedName>
</protein>
<gene>
    <name evidence="2" type="ORF">SAMN04515677_102410</name>
</gene>
<dbReference type="EMBL" id="FNGW01000002">
    <property type="protein sequence ID" value="SDL57207.1"/>
    <property type="molecule type" value="Genomic_DNA"/>
</dbReference>
<dbReference type="Proteomes" id="UP000199068">
    <property type="component" value="Unassembled WGS sequence"/>
</dbReference>
<dbReference type="PROSITE" id="PS51257">
    <property type="entry name" value="PROKAR_LIPOPROTEIN"/>
    <property type="match status" value="1"/>
</dbReference>
<dbReference type="AlphaFoldDB" id="A0A1G9L638"/>
<reference evidence="2 3" key="1">
    <citation type="submission" date="2016-10" db="EMBL/GenBank/DDBJ databases">
        <authorList>
            <person name="de Groot N.N."/>
        </authorList>
    </citation>
    <scope>NUCLEOTIDE SEQUENCE [LARGE SCALE GENOMIC DNA]</scope>
    <source>
        <strain evidence="2 3">DSM 797</strain>
    </source>
</reference>
<name>A0A1G9L638_9FIRM</name>
<feature type="chain" id="PRO_5038620891" description="Lipoprotein" evidence="1">
    <location>
        <begin position="23"/>
        <end position="283"/>
    </location>
</feature>
<keyword evidence="3" id="KW-1185">Reference proteome</keyword>
<evidence type="ECO:0008006" key="4">
    <source>
        <dbReference type="Google" id="ProtNLM"/>
    </source>
</evidence>
<evidence type="ECO:0000313" key="2">
    <source>
        <dbReference type="EMBL" id="SDL57207.1"/>
    </source>
</evidence>
<organism evidence="2 3">
    <name type="scientific">Romboutsia lituseburensis DSM 797</name>
    <dbReference type="NCBI Taxonomy" id="1121325"/>
    <lineage>
        <taxon>Bacteria</taxon>
        <taxon>Bacillati</taxon>
        <taxon>Bacillota</taxon>
        <taxon>Clostridia</taxon>
        <taxon>Peptostreptococcales</taxon>
        <taxon>Peptostreptococcaceae</taxon>
        <taxon>Romboutsia</taxon>
    </lineage>
</organism>
<keyword evidence="1" id="KW-0732">Signal</keyword>
<accession>A0A1G9L638</accession>